<feature type="region of interest" description="Disordered" evidence="1">
    <location>
        <begin position="60"/>
        <end position="88"/>
    </location>
</feature>
<keyword evidence="3" id="KW-1185">Reference proteome</keyword>
<comment type="caution">
    <text evidence="2">The sequence shown here is derived from an EMBL/GenBank/DDBJ whole genome shotgun (WGS) entry which is preliminary data.</text>
</comment>
<accession>A0ABQ3LYR7</accession>
<name>A0ABQ3LYR7_9PSEU</name>
<evidence type="ECO:0000313" key="3">
    <source>
        <dbReference type="Proteomes" id="UP000635387"/>
    </source>
</evidence>
<dbReference type="EMBL" id="BNAY01000007">
    <property type="protein sequence ID" value="GHH28685.1"/>
    <property type="molecule type" value="Genomic_DNA"/>
</dbReference>
<evidence type="ECO:0000256" key="1">
    <source>
        <dbReference type="SAM" id="MobiDB-lite"/>
    </source>
</evidence>
<dbReference type="Proteomes" id="UP000635387">
    <property type="component" value="Unassembled WGS sequence"/>
</dbReference>
<evidence type="ECO:0000313" key="2">
    <source>
        <dbReference type="EMBL" id="GHH28685.1"/>
    </source>
</evidence>
<sequence>MIRFIEFREPGRRLLGIQARNIQLSEPTKFRGVGTATAATEYGVVGDRADQRGMRNLDCAETTRRGGPDDLSQNGRGTQVKDRPAVRP</sequence>
<organism evidence="2 3">
    <name type="scientific">Amycolatopsis oliviviridis</name>
    <dbReference type="NCBI Taxonomy" id="1471590"/>
    <lineage>
        <taxon>Bacteria</taxon>
        <taxon>Bacillati</taxon>
        <taxon>Actinomycetota</taxon>
        <taxon>Actinomycetes</taxon>
        <taxon>Pseudonocardiales</taxon>
        <taxon>Pseudonocardiaceae</taxon>
        <taxon>Amycolatopsis</taxon>
    </lineage>
</organism>
<gene>
    <name evidence="2" type="ORF">GCM10017790_59910</name>
</gene>
<feature type="compositionally biased region" description="Basic and acidic residues" evidence="1">
    <location>
        <begin position="79"/>
        <end position="88"/>
    </location>
</feature>
<protein>
    <submittedName>
        <fullName evidence="2">Uncharacterized protein</fullName>
    </submittedName>
</protein>
<proteinExistence type="predicted"/>
<dbReference type="RefSeq" id="WP_191257724.1">
    <property type="nucleotide sequence ID" value="NZ_BNAY01000007.1"/>
</dbReference>
<reference evidence="3" key="1">
    <citation type="journal article" date="2019" name="Int. J. Syst. Evol. Microbiol.">
        <title>The Global Catalogue of Microorganisms (GCM) 10K type strain sequencing project: providing services to taxonomists for standard genome sequencing and annotation.</title>
        <authorList>
            <consortium name="The Broad Institute Genomics Platform"/>
            <consortium name="The Broad Institute Genome Sequencing Center for Infectious Disease"/>
            <person name="Wu L."/>
            <person name="Ma J."/>
        </authorList>
    </citation>
    <scope>NUCLEOTIDE SEQUENCE [LARGE SCALE GENOMIC DNA]</scope>
    <source>
        <strain evidence="3">CGMCC 4.7683</strain>
    </source>
</reference>